<gene>
    <name evidence="1" type="ORF">AB3X84_25085</name>
</gene>
<keyword evidence="2" id="KW-1185">Reference proteome</keyword>
<comment type="caution">
    <text evidence="1">The sequence shown here is derived from an EMBL/GenBank/DDBJ whole genome shotgun (WGS) entry which is preliminary data.</text>
</comment>
<evidence type="ECO:0000313" key="1">
    <source>
        <dbReference type="EMBL" id="MEX3753277.1"/>
    </source>
</evidence>
<organism evidence="1 2">
    <name type="scientific">Paraburkholderia phenoliruptrix</name>
    <dbReference type="NCBI Taxonomy" id="252970"/>
    <lineage>
        <taxon>Bacteria</taxon>
        <taxon>Pseudomonadati</taxon>
        <taxon>Pseudomonadota</taxon>
        <taxon>Betaproteobacteria</taxon>
        <taxon>Burkholderiales</taxon>
        <taxon>Burkholderiaceae</taxon>
        <taxon>Paraburkholderia</taxon>
    </lineage>
</organism>
<accession>A0ABV3WJD0</accession>
<evidence type="ECO:0000313" key="2">
    <source>
        <dbReference type="Proteomes" id="UP001558535"/>
    </source>
</evidence>
<protein>
    <submittedName>
        <fullName evidence="1">Uncharacterized protein</fullName>
    </submittedName>
</protein>
<dbReference type="RefSeq" id="WP_368608490.1">
    <property type="nucleotide sequence ID" value="NZ_JBFPKB010000012.1"/>
</dbReference>
<dbReference type="Proteomes" id="UP001558535">
    <property type="component" value="Unassembled WGS sequence"/>
</dbReference>
<name>A0ABV3WJD0_9BURK</name>
<proteinExistence type="predicted"/>
<sequence>MPASTPIARSKTAALARVLDTIPKGYCRYTHGIVSVNKAEQLARKLHQRYGVGCTPAQRVTKRRHGLANTLLVMYWPEACQQVEWLMLATDGDGMDGERLLGIADKPRLIWLGYELVRRPERGRTAWTWRRPSSEMAGQYALIAEQSKKRDVNLLVGLLQTIANQPGFHGVREQSKRLFGEARRHGYKGELPHLYFVQKVAHGDRLRVA</sequence>
<dbReference type="EMBL" id="JBFPKE010000012">
    <property type="protein sequence ID" value="MEX3753277.1"/>
    <property type="molecule type" value="Genomic_DNA"/>
</dbReference>
<reference evidence="1 2" key="1">
    <citation type="submission" date="2024-07" db="EMBL/GenBank/DDBJ databases">
        <title>A survey of Mimosa microsymbionts across Brazilian biomes reveals a high diversity of Paraburkholderia nodulating endemic species, but also that Cupriavidus is common as a symbiont of widespread species.</title>
        <authorList>
            <person name="Rouws L."/>
            <person name="Barauna A."/>
            <person name="Beukes C."/>
            <person name="Rouws J.R.C."/>
            <person name="De Faria S.M."/>
            <person name="Gross E."/>
            <person name="Bueno Dos Reis Junior F."/>
            <person name="Simon M.F."/>
            <person name="Maluk M."/>
            <person name="Odee D.W."/>
            <person name="Kenicer G."/>
            <person name="Young J.P.W."/>
            <person name="Reis V.M."/>
            <person name="Zilli J."/>
            <person name="James E.K."/>
        </authorList>
    </citation>
    <scope>NUCLEOTIDE SEQUENCE [LARGE SCALE GENOMIC DNA]</scope>
    <source>
        <strain evidence="1 2">BR14375</strain>
    </source>
</reference>